<dbReference type="GO" id="GO:0003677">
    <property type="term" value="F:DNA binding"/>
    <property type="evidence" value="ECO:0007669"/>
    <property type="project" value="UniProtKB-KW"/>
</dbReference>
<dbReference type="PROSITE" id="PS50949">
    <property type="entry name" value="HTH_GNTR"/>
    <property type="match status" value="1"/>
</dbReference>
<sequence>MLHPTPTTVQLREMILKGELAPGERLAEAKLAEQLGVSRMPVRQALPVLAEEGLVVRAGQRGYAVRAHTRDESVEALHLRGALEGYAARLLAVKGASAQLLTQLRELLAEGDALLADHRMTPEVQIGYASLNARFHDLLVTGARNPLLEGFIARCNLVPFVAPRTVAFGHEDRRQYADIIAYAHRQHHAIVEAIAARQPDRAEFMCREHIVTQEHSMGAQLL</sequence>
<name>A0A0E3Y9H6_9BURK</name>
<organism evidence="5 6">
    <name type="scientific">Pandoraea oxalativorans</name>
    <dbReference type="NCBI Taxonomy" id="573737"/>
    <lineage>
        <taxon>Bacteria</taxon>
        <taxon>Pseudomonadati</taxon>
        <taxon>Pseudomonadota</taxon>
        <taxon>Betaproteobacteria</taxon>
        <taxon>Burkholderiales</taxon>
        <taxon>Burkholderiaceae</taxon>
        <taxon>Pandoraea</taxon>
    </lineage>
</organism>
<dbReference type="Gene3D" id="1.10.10.10">
    <property type="entry name" value="Winged helix-like DNA-binding domain superfamily/Winged helix DNA-binding domain"/>
    <property type="match status" value="1"/>
</dbReference>
<dbReference type="PANTHER" id="PTHR43537">
    <property type="entry name" value="TRANSCRIPTIONAL REGULATOR, GNTR FAMILY"/>
    <property type="match status" value="1"/>
</dbReference>
<dbReference type="EMBL" id="CP011253">
    <property type="protein sequence ID" value="AKC69067.1"/>
    <property type="molecule type" value="Genomic_DNA"/>
</dbReference>
<reference evidence="5" key="1">
    <citation type="submission" date="2016-06" db="EMBL/GenBank/DDBJ databases">
        <title>Pandoraea oxalativorans DSM 23570 Genome Sequencing.</title>
        <authorList>
            <person name="Ee R."/>
            <person name="Lim Y.-L."/>
            <person name="Yong D."/>
            <person name="Yin W.-F."/>
            <person name="Chan K.-G."/>
        </authorList>
    </citation>
    <scope>NUCLEOTIDE SEQUENCE</scope>
    <source>
        <strain evidence="5">DSM 23570</strain>
    </source>
</reference>
<gene>
    <name evidence="5" type="ORF">MB84_05700</name>
</gene>
<dbReference type="PRINTS" id="PR00035">
    <property type="entry name" value="HTHGNTR"/>
</dbReference>
<dbReference type="SMART" id="SM00345">
    <property type="entry name" value="HTH_GNTR"/>
    <property type="match status" value="1"/>
</dbReference>
<evidence type="ECO:0000313" key="6">
    <source>
        <dbReference type="Proteomes" id="UP000035050"/>
    </source>
</evidence>
<keyword evidence="2" id="KW-0238">DNA-binding</keyword>
<keyword evidence="6" id="KW-1185">Reference proteome</keyword>
<evidence type="ECO:0000256" key="3">
    <source>
        <dbReference type="ARBA" id="ARBA00023163"/>
    </source>
</evidence>
<dbReference type="CDD" id="cd07377">
    <property type="entry name" value="WHTH_GntR"/>
    <property type="match status" value="1"/>
</dbReference>
<dbReference type="SUPFAM" id="SSF46785">
    <property type="entry name" value="Winged helix' DNA-binding domain"/>
    <property type="match status" value="1"/>
</dbReference>
<dbReference type="InterPro" id="IPR036390">
    <property type="entry name" value="WH_DNA-bd_sf"/>
</dbReference>
<dbReference type="Gene3D" id="1.20.120.530">
    <property type="entry name" value="GntR ligand-binding domain-like"/>
    <property type="match status" value="1"/>
</dbReference>
<dbReference type="Pfam" id="PF07729">
    <property type="entry name" value="FCD"/>
    <property type="match status" value="1"/>
</dbReference>
<dbReference type="PATRIC" id="fig|573737.6.peg.1960"/>
<dbReference type="AlphaFoldDB" id="A0A0E3Y9H6"/>
<dbReference type="Proteomes" id="UP000035050">
    <property type="component" value="Chromosome"/>
</dbReference>
<dbReference type="KEGG" id="pox:MB84_05700"/>
<evidence type="ECO:0000256" key="2">
    <source>
        <dbReference type="ARBA" id="ARBA00023125"/>
    </source>
</evidence>
<dbReference type="Pfam" id="PF00392">
    <property type="entry name" value="GntR"/>
    <property type="match status" value="1"/>
</dbReference>
<evidence type="ECO:0000256" key="1">
    <source>
        <dbReference type="ARBA" id="ARBA00023015"/>
    </source>
</evidence>
<dbReference type="HOGENOM" id="CLU_017584_5_1_4"/>
<dbReference type="RefSeq" id="WP_046290415.1">
    <property type="nucleotide sequence ID" value="NZ_CP011253.3"/>
</dbReference>
<dbReference type="SUPFAM" id="SSF48008">
    <property type="entry name" value="GntR ligand-binding domain-like"/>
    <property type="match status" value="1"/>
</dbReference>
<dbReference type="GO" id="GO:0003700">
    <property type="term" value="F:DNA-binding transcription factor activity"/>
    <property type="evidence" value="ECO:0007669"/>
    <property type="project" value="InterPro"/>
</dbReference>
<evidence type="ECO:0000313" key="5">
    <source>
        <dbReference type="EMBL" id="AKC69067.1"/>
    </source>
</evidence>
<dbReference type="PANTHER" id="PTHR43537:SF51">
    <property type="entry name" value="HTH-TYPE TRANSCRIPTIONAL REGULATOR LGOR-RELATED"/>
    <property type="match status" value="1"/>
</dbReference>
<dbReference type="InterPro" id="IPR000524">
    <property type="entry name" value="Tscrpt_reg_HTH_GntR"/>
</dbReference>
<feature type="domain" description="HTH gntR-type" evidence="4">
    <location>
        <begin position="1"/>
        <end position="68"/>
    </location>
</feature>
<proteinExistence type="predicted"/>
<dbReference type="InterPro" id="IPR036388">
    <property type="entry name" value="WH-like_DNA-bd_sf"/>
</dbReference>
<dbReference type="SMART" id="SM00895">
    <property type="entry name" value="FCD"/>
    <property type="match status" value="1"/>
</dbReference>
<dbReference type="InterPro" id="IPR008920">
    <property type="entry name" value="TF_FadR/GntR_C"/>
</dbReference>
<accession>A0A0E3Y9H6</accession>
<keyword evidence="3" id="KW-0804">Transcription</keyword>
<protein>
    <submittedName>
        <fullName evidence="5">GntR family transcriptional regulator</fullName>
    </submittedName>
</protein>
<evidence type="ECO:0000259" key="4">
    <source>
        <dbReference type="PROSITE" id="PS50949"/>
    </source>
</evidence>
<keyword evidence="1" id="KW-0805">Transcription regulation</keyword>
<dbReference type="InterPro" id="IPR011711">
    <property type="entry name" value="GntR_C"/>
</dbReference>
<dbReference type="OrthoDB" id="8066003at2"/>